<reference evidence="4" key="1">
    <citation type="journal article" date="2013" name="Stand. Genomic Sci.">
        <title>Complete genome sequence of the halophilic bacterium Spirochaeta africana type strain (Z-7692(T)) from the alkaline Lake Magadi in the East African Rift.</title>
        <authorList>
            <person name="Liolos K."/>
            <person name="Abt B."/>
            <person name="Scheuner C."/>
            <person name="Teshima H."/>
            <person name="Held B."/>
            <person name="Lapidus A."/>
            <person name="Nolan M."/>
            <person name="Lucas S."/>
            <person name="Deshpande S."/>
            <person name="Cheng J.F."/>
            <person name="Tapia R."/>
            <person name="Goodwin L.A."/>
            <person name="Pitluck S."/>
            <person name="Pagani I."/>
            <person name="Ivanova N."/>
            <person name="Mavromatis K."/>
            <person name="Mikhailova N."/>
            <person name="Huntemann M."/>
            <person name="Pati A."/>
            <person name="Chen A."/>
            <person name="Palaniappan K."/>
            <person name="Land M."/>
            <person name="Rohde M."/>
            <person name="Tindall B.J."/>
            <person name="Detter J.C."/>
            <person name="Goker M."/>
            <person name="Bristow J."/>
            <person name="Eisen J.A."/>
            <person name="Markowitz V."/>
            <person name="Hugenholtz P."/>
            <person name="Woyke T."/>
            <person name="Klenk H.P."/>
            <person name="Kyrpides N.C."/>
        </authorList>
    </citation>
    <scope>NUCLEOTIDE SEQUENCE</scope>
    <source>
        <strain evidence="4">ATCC 700263 / DSM 8902 / Z-7692</strain>
    </source>
</reference>
<dbReference type="Pfam" id="PF14742">
    <property type="entry name" value="GDE_N_bis"/>
    <property type="match status" value="1"/>
</dbReference>
<sequence length="620" mass="69667">MDFRNNIVLKENYTFWVSDGDGCITESEQGVYSYDTRFLSRYAWRFAQPMQTLNRYSASPNTVHFHYAWIEGPSQLIGVRRDLELASNLLTDRLQIENTSGRAQTWSAVLQLDADFVDMFEARGFQADMPRMVHGEVASRSVRFSYRDQDGGEVGTEIDFSHTPISSQSVNSESGRQREFILELEPGQQVEITVVVRLQPIQADYAEVISYPEWRRSFPDSSLLPPGLYRRAYTQAVDDLRALLLFTAEGAFPAAGIPWFVAAFGRDALITGLMLLPHQPETVRGILRYLARHQAQHRDNFQGAEPGKIMHELRFGELTRNGTVPHRPYYGTIDATPLFLILLGRYIEYTQDEDVLRELAPAWQAALSWMTTEGDCDGDGFLEYQGAKPGEGLVVQSWKDSDDSMMHADGSIAAGAIAPVEVQGYAYAAYHAAVQLYRRLGDADTARKWEQKAAELKRRFHQSFWLEDRQIYAMALDGEKRPLQVDSSNAGQLLFSGIVPDEIVPQLVETLFSDRLWSGWGIRTLGTGETAYNPVSYHNGSVWPHDTALIAEGLQRHGYTEAAGEIARALYDLAASQSDYRLPELIAGYPRTSAPPVPYPVACRPQAWDAAALIFLLPLM</sequence>
<evidence type="ECO:0000259" key="2">
    <source>
        <dbReference type="Pfam" id="PF22422"/>
    </source>
</evidence>
<evidence type="ECO:0000313" key="3">
    <source>
        <dbReference type="EMBL" id="AFG38816.1"/>
    </source>
</evidence>
<evidence type="ECO:0000259" key="1">
    <source>
        <dbReference type="Pfam" id="PF14742"/>
    </source>
</evidence>
<gene>
    <name evidence="3" type="ordered locus">Spiaf_2792</name>
</gene>
<evidence type="ECO:0000313" key="4">
    <source>
        <dbReference type="Proteomes" id="UP000007383"/>
    </source>
</evidence>
<dbReference type="PATRIC" id="fig|889378.3.peg.2764"/>
<dbReference type="Gene3D" id="1.50.10.10">
    <property type="match status" value="1"/>
</dbReference>
<dbReference type="GO" id="GO:0005975">
    <property type="term" value="P:carbohydrate metabolic process"/>
    <property type="evidence" value="ECO:0007669"/>
    <property type="project" value="InterPro"/>
</dbReference>
<dbReference type="InterPro" id="IPR008928">
    <property type="entry name" value="6-hairpin_glycosidase_sf"/>
</dbReference>
<dbReference type="InterPro" id="IPR032856">
    <property type="entry name" value="GDE_N_bis"/>
</dbReference>
<keyword evidence="4" id="KW-1185">Reference proteome</keyword>
<dbReference type="Proteomes" id="UP000007383">
    <property type="component" value="Chromosome"/>
</dbReference>
<dbReference type="AlphaFoldDB" id="H9UMS3"/>
<name>H9UMS3_SPIAZ</name>
<organism evidence="3 4">
    <name type="scientific">Spirochaeta africana (strain ATCC 700263 / DSM 8902 / Z-7692)</name>
    <dbReference type="NCBI Taxonomy" id="889378"/>
    <lineage>
        <taxon>Bacteria</taxon>
        <taxon>Pseudomonadati</taxon>
        <taxon>Spirochaetota</taxon>
        <taxon>Spirochaetia</taxon>
        <taxon>Spirochaetales</taxon>
        <taxon>Spirochaetaceae</taxon>
        <taxon>Spirochaeta</taxon>
    </lineage>
</organism>
<feature type="domain" description="Mannosylglycerate hydrolase MGH1-like glycoside hydrolase" evidence="2">
    <location>
        <begin position="302"/>
        <end position="579"/>
    </location>
</feature>
<feature type="domain" description="Putative glycogen debranching enzyme N-terminal" evidence="1">
    <location>
        <begin position="9"/>
        <end position="194"/>
    </location>
</feature>
<dbReference type="HOGENOM" id="CLU_019216_1_0_12"/>
<dbReference type="Pfam" id="PF22422">
    <property type="entry name" value="MGH1-like_GH"/>
    <property type="match status" value="1"/>
</dbReference>
<dbReference type="KEGG" id="sfc:Spiaf_2792"/>
<dbReference type="STRING" id="889378.Spiaf_2792"/>
<accession>H9UMS3</accession>
<dbReference type="InterPro" id="IPR012341">
    <property type="entry name" value="6hp_glycosidase-like_sf"/>
</dbReference>
<dbReference type="OrthoDB" id="9759959at2"/>
<dbReference type="RefSeq" id="WP_014456798.1">
    <property type="nucleotide sequence ID" value="NC_017098.1"/>
</dbReference>
<dbReference type="eggNOG" id="COG3408">
    <property type="taxonomic scope" value="Bacteria"/>
</dbReference>
<dbReference type="InterPro" id="IPR054491">
    <property type="entry name" value="MGH1-like_GH"/>
</dbReference>
<proteinExistence type="predicted"/>
<dbReference type="EMBL" id="CP003282">
    <property type="protein sequence ID" value="AFG38816.1"/>
    <property type="molecule type" value="Genomic_DNA"/>
</dbReference>
<protein>
    <submittedName>
        <fullName evidence="3">Glycogen debranching enzyme</fullName>
    </submittedName>
</protein>
<dbReference type="SUPFAM" id="SSF48208">
    <property type="entry name" value="Six-hairpin glycosidases"/>
    <property type="match status" value="1"/>
</dbReference>